<dbReference type="InterPro" id="IPR036291">
    <property type="entry name" value="NAD(P)-bd_dom_sf"/>
</dbReference>
<evidence type="ECO:0000313" key="4">
    <source>
        <dbReference type="Proteomes" id="UP000278746"/>
    </source>
</evidence>
<dbReference type="InterPro" id="IPR055170">
    <property type="entry name" value="GFO_IDH_MocA-like_dom"/>
</dbReference>
<dbReference type="OrthoDB" id="9815825at2"/>
<comment type="caution">
    <text evidence="3">The sequence shown here is derived from an EMBL/GenBank/DDBJ whole genome shotgun (WGS) entry which is preliminary data.</text>
</comment>
<sequence>MNKVRLGVIGIGMMGTVYAKMLLNKEIKGAELTAVTDQKEEKRQWAKDAFGEDIDVFDSPESLMKSRKVDGVIIATPHFEHAELAVKAFKMDLHVLCEKPAGVYTKQVREMNEAAAKTKAVFSIMYNQRTNPVYRKVRELVSAGELGEIKRTIWIIDWYRSQSYHDMGSWRGTWAGEGGGVLLNQDPHQLDLWQWITSLTPVRIRAFCGFGKHYNIEVEDEVTAYTEFNNGATGLFVTSTGIAPETNRLEIYADKGKLVVENNQITFYRNRIPERQFNREWRGGFGTPENWKCDIPVHGNESGHKGIIENWVEAILFGIALIAPGVEGINGLMLSNAMHLSEWTDDWVTLPVDEELYLKNLRERMETSVYKKN</sequence>
<evidence type="ECO:0000313" key="3">
    <source>
        <dbReference type="EMBL" id="RNA68424.1"/>
    </source>
</evidence>
<dbReference type="Proteomes" id="UP000278746">
    <property type="component" value="Unassembled WGS sequence"/>
</dbReference>
<dbReference type="Pfam" id="PF01408">
    <property type="entry name" value="GFO_IDH_MocA"/>
    <property type="match status" value="1"/>
</dbReference>
<dbReference type="InterPro" id="IPR000683">
    <property type="entry name" value="Gfo/Idh/MocA-like_OxRdtase_N"/>
</dbReference>
<dbReference type="PANTHER" id="PTHR43249">
    <property type="entry name" value="UDP-N-ACETYL-2-AMINO-2-DEOXY-D-GLUCURONATE OXIDASE"/>
    <property type="match status" value="1"/>
</dbReference>
<dbReference type="InterPro" id="IPR052515">
    <property type="entry name" value="Gfo/Idh/MocA_Oxidoreductase"/>
</dbReference>
<dbReference type="SUPFAM" id="SSF55347">
    <property type="entry name" value="Glyceraldehyde-3-phosphate dehydrogenase-like, C-terminal domain"/>
    <property type="match status" value="1"/>
</dbReference>
<reference evidence="3 4" key="1">
    <citation type="submission" date="2018-10" db="EMBL/GenBank/DDBJ databases">
        <title>Bacillus Keqinensis sp. nov., a moderately halophilic bacterium isolated from a saline-alkaline lake.</title>
        <authorList>
            <person name="Wang H."/>
        </authorList>
    </citation>
    <scope>NUCLEOTIDE SEQUENCE [LARGE SCALE GENOMIC DNA]</scope>
    <source>
        <strain evidence="3 4">KQ-3</strain>
    </source>
</reference>
<keyword evidence="4" id="KW-1185">Reference proteome</keyword>
<dbReference type="GO" id="GO:0000166">
    <property type="term" value="F:nucleotide binding"/>
    <property type="evidence" value="ECO:0007669"/>
    <property type="project" value="InterPro"/>
</dbReference>
<proteinExistence type="predicted"/>
<evidence type="ECO:0000259" key="1">
    <source>
        <dbReference type="Pfam" id="PF01408"/>
    </source>
</evidence>
<dbReference type="Pfam" id="PF22725">
    <property type="entry name" value="GFO_IDH_MocA_C3"/>
    <property type="match status" value="1"/>
</dbReference>
<dbReference type="Gene3D" id="3.40.50.720">
    <property type="entry name" value="NAD(P)-binding Rossmann-like Domain"/>
    <property type="match status" value="1"/>
</dbReference>
<gene>
    <name evidence="3" type="ORF">EBO34_00130</name>
</gene>
<accession>A0A3M7TUN6</accession>
<name>A0A3M7TUN6_9BACI</name>
<dbReference type="RefSeq" id="WP_122895949.1">
    <property type="nucleotide sequence ID" value="NZ_RHIB01000001.1"/>
</dbReference>
<dbReference type="SUPFAM" id="SSF51735">
    <property type="entry name" value="NAD(P)-binding Rossmann-fold domains"/>
    <property type="match status" value="1"/>
</dbReference>
<feature type="domain" description="Gfo/Idh/MocA-like oxidoreductase N-terminal" evidence="1">
    <location>
        <begin position="5"/>
        <end position="124"/>
    </location>
</feature>
<feature type="domain" description="GFO/IDH/MocA-like oxidoreductase" evidence="2">
    <location>
        <begin position="134"/>
        <end position="258"/>
    </location>
</feature>
<dbReference type="PANTHER" id="PTHR43249:SF1">
    <property type="entry name" value="D-GLUCOSIDE 3-DEHYDROGENASE"/>
    <property type="match status" value="1"/>
</dbReference>
<dbReference type="AlphaFoldDB" id="A0A3M7TUN6"/>
<evidence type="ECO:0000259" key="2">
    <source>
        <dbReference type="Pfam" id="PF22725"/>
    </source>
</evidence>
<dbReference type="Gene3D" id="3.30.360.10">
    <property type="entry name" value="Dihydrodipicolinate Reductase, domain 2"/>
    <property type="match status" value="1"/>
</dbReference>
<protein>
    <submittedName>
        <fullName evidence="3">Gfo/Idh/MocA family oxidoreductase</fullName>
    </submittedName>
</protein>
<organism evidence="3 4">
    <name type="scientific">Alteribacter keqinensis</name>
    <dbReference type="NCBI Taxonomy" id="2483800"/>
    <lineage>
        <taxon>Bacteria</taxon>
        <taxon>Bacillati</taxon>
        <taxon>Bacillota</taxon>
        <taxon>Bacilli</taxon>
        <taxon>Bacillales</taxon>
        <taxon>Bacillaceae</taxon>
        <taxon>Alteribacter</taxon>
    </lineage>
</organism>
<dbReference type="EMBL" id="RHIB01000001">
    <property type="protein sequence ID" value="RNA68424.1"/>
    <property type="molecule type" value="Genomic_DNA"/>
</dbReference>